<reference evidence="2" key="1">
    <citation type="submission" date="2022-01" db="UniProtKB">
        <authorList>
            <consortium name="EnsemblMetazoa"/>
        </authorList>
    </citation>
    <scope>IDENTIFICATION</scope>
</reference>
<feature type="region of interest" description="Disordered" evidence="1">
    <location>
        <begin position="536"/>
        <end position="561"/>
    </location>
</feature>
<feature type="compositionally biased region" description="Polar residues" evidence="1">
    <location>
        <begin position="339"/>
        <end position="349"/>
    </location>
</feature>
<dbReference type="Proteomes" id="UP000494040">
    <property type="component" value="Unassembled WGS sequence"/>
</dbReference>
<dbReference type="RefSeq" id="XP_014242143.1">
    <property type="nucleotide sequence ID" value="XM_014386657.2"/>
</dbReference>
<dbReference type="EnsemblMetazoa" id="XM_014386657.2">
    <property type="protein sequence ID" value="XP_014242143.1"/>
    <property type="gene ID" value="LOC106662508"/>
</dbReference>
<feature type="compositionally biased region" description="Basic and acidic residues" evidence="1">
    <location>
        <begin position="377"/>
        <end position="388"/>
    </location>
</feature>
<evidence type="ECO:0000313" key="3">
    <source>
        <dbReference type="Proteomes" id="UP000494040"/>
    </source>
</evidence>
<accession>A0A8I6RBI3</accession>
<name>A0A8I6RBI3_CIMLE</name>
<feature type="compositionally biased region" description="Basic and acidic residues" evidence="1">
    <location>
        <begin position="353"/>
        <end position="364"/>
    </location>
</feature>
<dbReference type="KEGG" id="clec:106662508"/>
<keyword evidence="3" id="KW-1185">Reference proteome</keyword>
<dbReference type="GeneID" id="106662508"/>
<dbReference type="AlphaFoldDB" id="A0A8I6RBI3"/>
<protein>
    <submittedName>
        <fullName evidence="2">Uncharacterized protein</fullName>
    </submittedName>
</protein>
<evidence type="ECO:0000256" key="1">
    <source>
        <dbReference type="SAM" id="MobiDB-lite"/>
    </source>
</evidence>
<feature type="region of interest" description="Disordered" evidence="1">
    <location>
        <begin position="1"/>
        <end position="23"/>
    </location>
</feature>
<organism evidence="2 3">
    <name type="scientific">Cimex lectularius</name>
    <name type="common">Bed bug</name>
    <name type="synonym">Acanthia lectularia</name>
    <dbReference type="NCBI Taxonomy" id="79782"/>
    <lineage>
        <taxon>Eukaryota</taxon>
        <taxon>Metazoa</taxon>
        <taxon>Ecdysozoa</taxon>
        <taxon>Arthropoda</taxon>
        <taxon>Hexapoda</taxon>
        <taxon>Insecta</taxon>
        <taxon>Pterygota</taxon>
        <taxon>Neoptera</taxon>
        <taxon>Paraneoptera</taxon>
        <taxon>Hemiptera</taxon>
        <taxon>Heteroptera</taxon>
        <taxon>Panheteroptera</taxon>
        <taxon>Cimicomorpha</taxon>
        <taxon>Cimicidae</taxon>
        <taxon>Cimex</taxon>
    </lineage>
</organism>
<proteinExistence type="predicted"/>
<evidence type="ECO:0000313" key="2">
    <source>
        <dbReference type="EnsemblMetazoa" id="XP_014242143.1"/>
    </source>
</evidence>
<feature type="region of interest" description="Disordered" evidence="1">
    <location>
        <begin position="332"/>
        <end position="388"/>
    </location>
</feature>
<sequence>MKRLEERIPNLNDRLYPKNNPKKRYVSEDLPSYKLNLSKKKNIFGINNPYCNPIINQIKLGSNEEVKPHSQSSVIKKRPNKKLSCSPVSQILSVQLPAKTTCKEKHDHIPQHMTVEDPIDDCKPKTENQLENKENMSNAQKDNIKYPFIQWNFNKAESQMKKDTTEASIAQNSGNSYVQEVTPMELDETKQVTNDKLIQEGNETIPDIKHNQGERPIEMNSEPSISQLHENNDNKLTETIKLEKTRENRTRENEIVNECVTIEDREDSQKSQNEQNINTEDYLDKICTQYVTDLPQGQKGTLSNNGLIELMLLQLNSKPVVFINKLNQDKHLSSPAKDTISSPKNSLPQSPEIDNKKKNTKECRVSFAGQSSLKRKSPNDQDRLTDDSAKKPLVSILKNSNRERMFYSKQSLCTPKVNVTRLDLNELLRLSVHSSNGPINNIGDVYNTLKESQSGNNETVQRLQSIQEQTEKSRLDLDLESSSLPVDKYKKFLSQTSSTDRVDNCERRGLVEMCYYKDNNVAGKRNKITFDTFQPSTSTTNSEKVHKTLDDSSNQIPVRKDGNQSVEDMMPLLNTDIWRDFMAHVSGRSRCASGVLKTSPLFQRNIDHDTQLQTSPTKFPSPLRNVSIDLDEPASVKNSSSDIGDNFNDVLRLNTPQEIVIAQKELSMDYSPVCSMNENISSNLSNPFLGSDQNPLMHLDSFLKSQTNENMQQLLEDEMKRKSILAQLLEVCKLDSHINTTLQYGSESSGSNLQNPLVNIWDDLECVNIKSEPQFDTSFESDDE</sequence>